<reference evidence="1 2" key="1">
    <citation type="submission" date="2023-05" db="EMBL/GenBank/DDBJ databases">
        <authorList>
            <person name="Zhang X."/>
        </authorList>
    </citation>
    <scope>NUCLEOTIDE SEQUENCE [LARGE SCALE GENOMIC DNA]</scope>
    <source>
        <strain evidence="1 2">DM2B3-1</strain>
    </source>
</reference>
<name>A0ABT7CQL4_9BACT</name>
<sequence>MMQHILLVLLCIFFYHNSDDFSSTDRGPQSGFLYLNISKIYTNKLTFSIKNTKGESLCLMKEGRIYFDSLSFDIIEEDFKYRERLKVEVLESEYGLLIFKCIRFTKDVYVVLVNNQEAYIEKDKYEHLLKFKTHPQYLLSTYPIPSSLSPIRMTPSDTGKVIEKYDQYTYTPLEVTGDWIKVKTSKDCYSGETLPKKDITGWIRWRRKGKMIIKLAYRC</sequence>
<evidence type="ECO:0000313" key="2">
    <source>
        <dbReference type="Proteomes" id="UP001228581"/>
    </source>
</evidence>
<accession>A0ABT7CQL4</accession>
<protein>
    <recommendedName>
        <fullName evidence="3">SH3 domain-containing protein</fullName>
    </recommendedName>
</protein>
<keyword evidence="2" id="KW-1185">Reference proteome</keyword>
<dbReference type="RefSeq" id="WP_313999111.1">
    <property type="nucleotide sequence ID" value="NZ_JASJOT010000014.1"/>
</dbReference>
<proteinExistence type="predicted"/>
<dbReference type="Proteomes" id="UP001228581">
    <property type="component" value="Unassembled WGS sequence"/>
</dbReference>
<evidence type="ECO:0008006" key="3">
    <source>
        <dbReference type="Google" id="ProtNLM"/>
    </source>
</evidence>
<evidence type="ECO:0000313" key="1">
    <source>
        <dbReference type="EMBL" id="MDJ1495245.1"/>
    </source>
</evidence>
<dbReference type="EMBL" id="JASJOT010000014">
    <property type="protein sequence ID" value="MDJ1495245.1"/>
    <property type="molecule type" value="Genomic_DNA"/>
</dbReference>
<gene>
    <name evidence="1" type="ORF">QNI19_20060</name>
</gene>
<organism evidence="1 2">
    <name type="scientific">Xanthocytophaga flava</name>
    <dbReference type="NCBI Taxonomy" id="3048013"/>
    <lineage>
        <taxon>Bacteria</taxon>
        <taxon>Pseudomonadati</taxon>
        <taxon>Bacteroidota</taxon>
        <taxon>Cytophagia</taxon>
        <taxon>Cytophagales</taxon>
        <taxon>Rhodocytophagaceae</taxon>
        <taxon>Xanthocytophaga</taxon>
    </lineage>
</organism>
<comment type="caution">
    <text evidence="1">The sequence shown here is derived from an EMBL/GenBank/DDBJ whole genome shotgun (WGS) entry which is preliminary data.</text>
</comment>